<name>A0A9D9DLP2_9BACT</name>
<feature type="transmembrane region" description="Helical" evidence="1">
    <location>
        <begin position="403"/>
        <end position="422"/>
    </location>
</feature>
<dbReference type="InterPro" id="IPR018580">
    <property type="entry name" value="Uncharacterised_YfhO"/>
</dbReference>
<feature type="transmembrane region" description="Helical" evidence="1">
    <location>
        <begin position="9"/>
        <end position="27"/>
    </location>
</feature>
<feature type="transmembrane region" description="Helical" evidence="1">
    <location>
        <begin position="496"/>
        <end position="513"/>
    </location>
</feature>
<keyword evidence="1" id="KW-1133">Transmembrane helix</keyword>
<dbReference type="PANTHER" id="PTHR38454">
    <property type="entry name" value="INTEGRAL MEMBRANE PROTEIN-RELATED"/>
    <property type="match status" value="1"/>
</dbReference>
<keyword evidence="1" id="KW-0812">Transmembrane</keyword>
<accession>A0A9D9DLP2</accession>
<evidence type="ECO:0000313" key="3">
    <source>
        <dbReference type="Proteomes" id="UP000823635"/>
    </source>
</evidence>
<feature type="transmembrane region" description="Helical" evidence="1">
    <location>
        <begin position="365"/>
        <end position="383"/>
    </location>
</feature>
<feature type="transmembrane region" description="Helical" evidence="1">
    <location>
        <begin position="340"/>
        <end position="358"/>
    </location>
</feature>
<reference evidence="2" key="1">
    <citation type="submission" date="2020-10" db="EMBL/GenBank/DDBJ databases">
        <authorList>
            <person name="Gilroy R."/>
        </authorList>
    </citation>
    <scope>NUCLEOTIDE SEQUENCE</scope>
    <source>
        <strain evidence="2">15467</strain>
    </source>
</reference>
<feature type="transmembrane region" description="Helical" evidence="1">
    <location>
        <begin position="172"/>
        <end position="188"/>
    </location>
</feature>
<feature type="transmembrane region" description="Helical" evidence="1">
    <location>
        <begin position="150"/>
        <end position="167"/>
    </location>
</feature>
<gene>
    <name evidence="2" type="ORF">IAC68_03350</name>
</gene>
<evidence type="ECO:0000256" key="1">
    <source>
        <dbReference type="SAM" id="Phobius"/>
    </source>
</evidence>
<dbReference type="PANTHER" id="PTHR38454:SF1">
    <property type="entry name" value="INTEGRAL MEMBRANE PROTEIN"/>
    <property type="match status" value="1"/>
</dbReference>
<protein>
    <recommendedName>
        <fullName evidence="4">Bacterial membrane protein YfhO</fullName>
    </recommendedName>
</protein>
<feature type="transmembrane region" description="Helical" evidence="1">
    <location>
        <begin position="520"/>
        <end position="538"/>
    </location>
</feature>
<keyword evidence="1" id="KW-0472">Membrane</keyword>
<organism evidence="2 3">
    <name type="scientific">Candidatus Egerieousia excrementavium</name>
    <dbReference type="NCBI Taxonomy" id="2840778"/>
    <lineage>
        <taxon>Bacteria</taxon>
        <taxon>Pseudomonadati</taxon>
        <taxon>Bacteroidota</taxon>
        <taxon>Bacteroidia</taxon>
        <taxon>Bacteroidales</taxon>
        <taxon>Candidatus Egerieousia</taxon>
    </lineage>
</organism>
<dbReference type="EMBL" id="JADINB010000074">
    <property type="protein sequence ID" value="MBO8428953.1"/>
    <property type="molecule type" value="Genomic_DNA"/>
</dbReference>
<feature type="transmembrane region" description="Helical" evidence="1">
    <location>
        <begin position="194"/>
        <end position="213"/>
    </location>
</feature>
<feature type="transmembrane region" description="Helical" evidence="1">
    <location>
        <begin position="443"/>
        <end position="465"/>
    </location>
</feature>
<feature type="transmembrane region" description="Helical" evidence="1">
    <location>
        <begin position="103"/>
        <end position="130"/>
    </location>
</feature>
<feature type="transmembrane region" description="Helical" evidence="1">
    <location>
        <begin position="64"/>
        <end position="82"/>
    </location>
</feature>
<feature type="transmembrane region" description="Helical" evidence="1">
    <location>
        <begin position="819"/>
        <end position="837"/>
    </location>
</feature>
<comment type="caution">
    <text evidence="2">The sequence shown here is derived from an EMBL/GenBank/DDBJ whole genome shotgun (WGS) entry which is preliminary data.</text>
</comment>
<proteinExistence type="predicted"/>
<feature type="transmembrane region" description="Helical" evidence="1">
    <location>
        <begin position="225"/>
        <end position="244"/>
    </location>
</feature>
<dbReference type="AlphaFoldDB" id="A0A9D9DLP2"/>
<evidence type="ECO:0000313" key="2">
    <source>
        <dbReference type="EMBL" id="MBO8428953.1"/>
    </source>
</evidence>
<evidence type="ECO:0008006" key="4">
    <source>
        <dbReference type="Google" id="ProtNLM"/>
    </source>
</evidence>
<reference evidence="2" key="2">
    <citation type="journal article" date="2021" name="PeerJ">
        <title>Extensive microbial diversity within the chicken gut microbiome revealed by metagenomics and culture.</title>
        <authorList>
            <person name="Gilroy R."/>
            <person name="Ravi A."/>
            <person name="Getino M."/>
            <person name="Pursley I."/>
            <person name="Horton D.L."/>
            <person name="Alikhan N.F."/>
            <person name="Baker D."/>
            <person name="Gharbi K."/>
            <person name="Hall N."/>
            <person name="Watson M."/>
            <person name="Adriaenssens E.M."/>
            <person name="Foster-Nyarko E."/>
            <person name="Jarju S."/>
            <person name="Secka A."/>
            <person name="Antonio M."/>
            <person name="Oren A."/>
            <person name="Chaudhuri R.R."/>
            <person name="La Ragione R."/>
            <person name="Hildebrand F."/>
            <person name="Pallen M.J."/>
        </authorList>
    </citation>
    <scope>NUCLEOTIDE SEQUENCE</scope>
    <source>
        <strain evidence="2">15467</strain>
    </source>
</reference>
<sequence>MGSFGFKKILPYAGAILLFVIIAYAYAPQVLQGKIVNQSDISGWTGMSHEIVTHNENNPDDRTLWTNSMFGGMPATVISVVYKGDLTQYLYDILFIGERPASYLLISMIGGFLLCLAFGANIWLAILGAIAITFCSYNMQIIQVGHNSKMVAIAFMPWVLAAVVYAYRKSMLWGALFFAFALSFQIKANHPQITYYLAMIVAGFVIWQLCAAIKEKLLPRFIKVSALLLVAGALGIATNINHLWPTYEYSHYSMRGGSELAAKEGEEKSGGLDLEYATAWSYGVEETMNLMIPNFNGGASVGELGPDSETYKTLQQNGYAADQVVKALPLYWGPQSFTAGPMYMGAITIFLAILGLFTVRGGSKWWIAAVSLIALMLSWGYHFMPATKLFFNIAPLYNKFRTVSMILVVLQILLPLLAVISLKNIFCDNGSRSETGRKKIKRAIIWSMGITCGISFLFLLIPSLAGNFVSASDSQLPQMIAGSLVEDRISLLRNDALRSILFIAVATLVIWLGHTGKLKGNQAIIIVTFLILVDLWSVDRRYLNGSHFVTRREFNTTFVQRPVDKTILQDKAPDYRVLDLTTDPFNDATPSYYHKTVGGYSPAKLQRYQDIIENCLYQEIEMLSRRLESVQTMEQAQMAMDSYYPVLSMLNTKYIIINGSLPPLVNRHALGNAWFADTLVTAQGARMEMELLKGADPAREAVIEQRFMTQEFMGSCLAHNNIRPDSSSTISLVSYAPNRLVYEYSSNRDALAIFSEIYYPEGWKAVLKESNGKESELPIFRADYILRGLCLPAGSGEITFTFNPDSFVKGERCSMASSALLYVALLALLGTTFYNKLRRKDGKQSM</sequence>
<dbReference type="Proteomes" id="UP000823635">
    <property type="component" value="Unassembled WGS sequence"/>
</dbReference>